<accession>A0A381WVI2</accession>
<dbReference type="PANTHER" id="PTHR44068">
    <property type="entry name" value="ZGC:194242"/>
    <property type="match status" value="1"/>
</dbReference>
<proteinExistence type="predicted"/>
<protein>
    <recommendedName>
        <fullName evidence="2">Methyltransferase type 11 domain-containing protein</fullName>
    </recommendedName>
</protein>
<keyword evidence="1" id="KW-0808">Transferase</keyword>
<dbReference type="CDD" id="cd02440">
    <property type="entry name" value="AdoMet_MTases"/>
    <property type="match status" value="1"/>
</dbReference>
<dbReference type="GO" id="GO:0005783">
    <property type="term" value="C:endoplasmic reticulum"/>
    <property type="evidence" value="ECO:0007669"/>
    <property type="project" value="TreeGrafter"/>
</dbReference>
<dbReference type="EMBL" id="UINC01013026">
    <property type="protein sequence ID" value="SVA56525.1"/>
    <property type="molecule type" value="Genomic_DNA"/>
</dbReference>
<name>A0A381WVI2_9ZZZZ</name>
<organism evidence="3">
    <name type="scientific">marine metagenome</name>
    <dbReference type="NCBI Taxonomy" id="408172"/>
    <lineage>
        <taxon>unclassified sequences</taxon>
        <taxon>metagenomes</taxon>
        <taxon>ecological metagenomes</taxon>
    </lineage>
</organism>
<dbReference type="Gene3D" id="3.40.50.150">
    <property type="entry name" value="Vaccinia Virus protein VP39"/>
    <property type="match status" value="1"/>
</dbReference>
<evidence type="ECO:0000256" key="1">
    <source>
        <dbReference type="ARBA" id="ARBA00022679"/>
    </source>
</evidence>
<feature type="domain" description="Methyltransferase type 11" evidence="2">
    <location>
        <begin position="84"/>
        <end position="178"/>
    </location>
</feature>
<dbReference type="InterPro" id="IPR050447">
    <property type="entry name" value="Erg6_SMT_methyltransf"/>
</dbReference>
<dbReference type="GO" id="GO:0003838">
    <property type="term" value="F:sterol 24-C-methyltransferase activity"/>
    <property type="evidence" value="ECO:0007669"/>
    <property type="project" value="TreeGrafter"/>
</dbReference>
<dbReference type="GO" id="GO:0016126">
    <property type="term" value="P:sterol biosynthetic process"/>
    <property type="evidence" value="ECO:0007669"/>
    <property type="project" value="TreeGrafter"/>
</dbReference>
<dbReference type="InterPro" id="IPR029063">
    <property type="entry name" value="SAM-dependent_MTases_sf"/>
</dbReference>
<dbReference type="Pfam" id="PF08241">
    <property type="entry name" value="Methyltransf_11"/>
    <property type="match status" value="1"/>
</dbReference>
<reference evidence="3" key="1">
    <citation type="submission" date="2018-05" db="EMBL/GenBank/DDBJ databases">
        <authorList>
            <person name="Lanie J.A."/>
            <person name="Ng W.-L."/>
            <person name="Kazmierczak K.M."/>
            <person name="Andrzejewski T.M."/>
            <person name="Davidsen T.M."/>
            <person name="Wayne K.J."/>
            <person name="Tettelin H."/>
            <person name="Glass J.I."/>
            <person name="Rusch D."/>
            <person name="Podicherti R."/>
            <person name="Tsui H.-C.T."/>
            <person name="Winkler M.E."/>
        </authorList>
    </citation>
    <scope>NUCLEOTIDE SEQUENCE</scope>
</reference>
<evidence type="ECO:0000259" key="2">
    <source>
        <dbReference type="Pfam" id="PF08241"/>
    </source>
</evidence>
<dbReference type="InterPro" id="IPR013216">
    <property type="entry name" value="Methyltransf_11"/>
</dbReference>
<dbReference type="AlphaFoldDB" id="A0A381WVI2"/>
<evidence type="ECO:0000313" key="3">
    <source>
        <dbReference type="EMBL" id="SVA56525.1"/>
    </source>
</evidence>
<dbReference type="PANTHER" id="PTHR44068:SF1">
    <property type="entry name" value="HYPOTHETICAL LOC100005854"/>
    <property type="match status" value="1"/>
</dbReference>
<gene>
    <name evidence="3" type="ORF">METZ01_LOCUS109379</name>
</gene>
<dbReference type="SUPFAM" id="SSF53335">
    <property type="entry name" value="S-adenosyl-L-methionine-dependent methyltransferases"/>
    <property type="match status" value="1"/>
</dbReference>
<sequence length="272" mass="30956">MLAKIFISIVRLSPGFQKAMWKWWYQRLAHRGNGTGWSFMNYGYTPLNDTSQIELKKEDESNRLFIQLYHYVATQTPIRGKHTLEIGSGRGGGASFLARYHNPSHMTGLDYSTKAVKLSINLHKEVHNLQFVKGDAESLPFDDKSFDAVINVESSHCYGNMAAFVKEASRVLKPGGYLSWVDLRGEEMISDTESAFNIPELNCIYEETITPQVLQALNDIHERKMEMIDLHVPKFLQPAFRDFSGVRNSKIYNAFKDGSAVYLAKGYQKISN</sequence>